<evidence type="ECO:0000259" key="7">
    <source>
        <dbReference type="SMART" id="SM00387"/>
    </source>
</evidence>
<keyword evidence="3" id="KW-0597">Phosphoprotein</keyword>
<feature type="compositionally biased region" description="Low complexity" evidence="6">
    <location>
        <begin position="774"/>
        <end position="784"/>
    </location>
</feature>
<dbReference type="Gene3D" id="3.30.565.10">
    <property type="entry name" value="Histidine kinase-like ATPase, C-terminal domain"/>
    <property type="match status" value="1"/>
</dbReference>
<evidence type="ECO:0000256" key="4">
    <source>
        <dbReference type="ARBA" id="ARBA00022679"/>
    </source>
</evidence>
<dbReference type="InterPro" id="IPR036890">
    <property type="entry name" value="HATPase_C_sf"/>
</dbReference>
<dbReference type="EC" id="2.7.13.3" evidence="2"/>
<evidence type="ECO:0000313" key="9">
    <source>
        <dbReference type="Proteomes" id="UP000619260"/>
    </source>
</evidence>
<feature type="domain" description="Histidine kinase/HSP90-like ATPase" evidence="7">
    <location>
        <begin position="530"/>
        <end position="640"/>
    </location>
</feature>
<gene>
    <name evidence="8" type="ORF">Val02_01970</name>
</gene>
<comment type="catalytic activity">
    <reaction evidence="1">
        <text>ATP + protein L-histidine = ADP + protein N-phospho-L-histidine.</text>
        <dbReference type="EC" id="2.7.13.3"/>
    </reaction>
</comment>
<accession>A0A8J3YG12</accession>
<dbReference type="Pfam" id="PF08376">
    <property type="entry name" value="NIT"/>
    <property type="match status" value="1"/>
</dbReference>
<dbReference type="InterPro" id="IPR013587">
    <property type="entry name" value="Nitrate/nitrite_sensing"/>
</dbReference>
<proteinExistence type="predicted"/>
<dbReference type="SUPFAM" id="SSF55874">
    <property type="entry name" value="ATPase domain of HSP90 chaperone/DNA topoisomerase II/histidine kinase"/>
    <property type="match status" value="1"/>
</dbReference>
<evidence type="ECO:0000256" key="5">
    <source>
        <dbReference type="ARBA" id="ARBA00022777"/>
    </source>
</evidence>
<comment type="caution">
    <text evidence="8">The sequence shown here is derived from an EMBL/GenBank/DDBJ whole genome shotgun (WGS) entry which is preliminary data.</text>
</comment>
<evidence type="ECO:0000256" key="1">
    <source>
        <dbReference type="ARBA" id="ARBA00000085"/>
    </source>
</evidence>
<evidence type="ECO:0000256" key="6">
    <source>
        <dbReference type="SAM" id="MobiDB-lite"/>
    </source>
</evidence>
<dbReference type="GO" id="GO:0005886">
    <property type="term" value="C:plasma membrane"/>
    <property type="evidence" value="ECO:0007669"/>
    <property type="project" value="TreeGrafter"/>
</dbReference>
<dbReference type="Pfam" id="PF02518">
    <property type="entry name" value="HATPase_c"/>
    <property type="match status" value="1"/>
</dbReference>
<dbReference type="InterPro" id="IPR050428">
    <property type="entry name" value="TCS_sensor_his_kinase"/>
</dbReference>
<evidence type="ECO:0000256" key="2">
    <source>
        <dbReference type="ARBA" id="ARBA00012438"/>
    </source>
</evidence>
<dbReference type="GO" id="GO:0000160">
    <property type="term" value="P:phosphorelay signal transduction system"/>
    <property type="evidence" value="ECO:0007669"/>
    <property type="project" value="TreeGrafter"/>
</dbReference>
<sequence length="820" mass="87756">MGAHMAGHRRGRTSSEERIIVDLPRKGGGSVRGKLARLLAVPLVGVLLLLGDLVLKEVEEYTVATASLRSVELAEASQALVGELQRERAMTAGASSGVADLRGDLDNQRALVDATRAALARQMGGAEEDGGARAALARLDDLVAVRAQHDAGRIDGAAAYRYYTERIAALNRVDLGLDIPSPDPDTELRRGLAALQALYIAAEAVSAEQAVLLPDQEAGRLDTDRYARFVAAYSERQLALAEFNRWASDTQRGLVDAALSSPAGVEMGRIELQALDAAGRTADVNVTAWWNATGAVVEALRRVQEEVDVAVDARFEDLRSDARWDLAGLIPLALLCVVVAALLIRSASRSIVRPLAALVSEANDVAGRRLPETVELARTGDPDVRAPQVRLPERSSTEIRSVAHALDRVQLAAFTLARQEAVLRQNTVDSLANLGRRTQNLLRRQLGFISQLEREETDPTALGNLFELDHLATRMRRNAESLLVLVGETTPRRWATPMPITDVIRAAVAEVEEYRRVTLRRVDDAKVAGRFVADLAHMLAELMENALTFSPPDVDVEVHGRITGGRYLIAIVDHGIGMSPSELNAANARLRGEEDFTVAPTRYLGHYVVGHLARRLGVEVQVVQSPVTGVTARVHVPETLVVMPEEVEPPTRGAPDPGPARREIEAAPLAATVVRGPATAPDGPHNDALRPASFAGRPGAVADSAPVPAPRVPEPVAAPAGPPPQSRPGGSAPSVVTAQFRPISSPPEWPLTNPDAAGRTANGLPKRVPRARKPTVTPAAPAEPTVERDPAQTRSMLASLRAGVQRGESAGRKELQGDPR</sequence>
<dbReference type="EMBL" id="BOPF01000002">
    <property type="protein sequence ID" value="GIJ43311.1"/>
    <property type="molecule type" value="Genomic_DNA"/>
</dbReference>
<dbReference type="Gene3D" id="6.10.340.10">
    <property type="match status" value="1"/>
</dbReference>
<dbReference type="PANTHER" id="PTHR45436">
    <property type="entry name" value="SENSOR HISTIDINE KINASE YKOH"/>
    <property type="match status" value="1"/>
</dbReference>
<dbReference type="AlphaFoldDB" id="A0A8J3YG12"/>
<name>A0A8J3YG12_9ACTN</name>
<organism evidence="8 9">
    <name type="scientific">Virgisporangium aliadipatigenens</name>
    <dbReference type="NCBI Taxonomy" id="741659"/>
    <lineage>
        <taxon>Bacteria</taxon>
        <taxon>Bacillati</taxon>
        <taxon>Actinomycetota</taxon>
        <taxon>Actinomycetes</taxon>
        <taxon>Micromonosporales</taxon>
        <taxon>Micromonosporaceae</taxon>
        <taxon>Virgisporangium</taxon>
    </lineage>
</organism>
<evidence type="ECO:0000256" key="3">
    <source>
        <dbReference type="ARBA" id="ARBA00022553"/>
    </source>
</evidence>
<feature type="compositionally biased region" description="Basic and acidic residues" evidence="6">
    <location>
        <begin position="809"/>
        <end position="820"/>
    </location>
</feature>
<protein>
    <recommendedName>
        <fullName evidence="2">histidine kinase</fullName>
        <ecNumber evidence="2">2.7.13.3</ecNumber>
    </recommendedName>
</protein>
<reference evidence="8" key="1">
    <citation type="submission" date="2021-01" db="EMBL/GenBank/DDBJ databases">
        <title>Whole genome shotgun sequence of Virgisporangium aliadipatigenens NBRC 105644.</title>
        <authorList>
            <person name="Komaki H."/>
            <person name="Tamura T."/>
        </authorList>
    </citation>
    <scope>NUCLEOTIDE SEQUENCE</scope>
    <source>
        <strain evidence="8">NBRC 105644</strain>
    </source>
</reference>
<dbReference type="GO" id="GO:0004673">
    <property type="term" value="F:protein histidine kinase activity"/>
    <property type="evidence" value="ECO:0007669"/>
    <property type="project" value="UniProtKB-EC"/>
</dbReference>
<keyword evidence="9" id="KW-1185">Reference proteome</keyword>
<feature type="region of interest" description="Disordered" evidence="6">
    <location>
        <begin position="675"/>
        <end position="820"/>
    </location>
</feature>
<dbReference type="PANTHER" id="PTHR45436:SF5">
    <property type="entry name" value="SENSOR HISTIDINE KINASE TRCS"/>
    <property type="match status" value="1"/>
</dbReference>
<dbReference type="Proteomes" id="UP000619260">
    <property type="component" value="Unassembled WGS sequence"/>
</dbReference>
<dbReference type="SMART" id="SM00387">
    <property type="entry name" value="HATPase_c"/>
    <property type="match status" value="1"/>
</dbReference>
<dbReference type="InterPro" id="IPR003594">
    <property type="entry name" value="HATPase_dom"/>
</dbReference>
<keyword evidence="4" id="KW-0808">Transferase</keyword>
<keyword evidence="5" id="KW-0418">Kinase</keyword>
<evidence type="ECO:0000313" key="8">
    <source>
        <dbReference type="EMBL" id="GIJ43311.1"/>
    </source>
</evidence>